<reference evidence="2 3" key="1">
    <citation type="submission" date="2016-10" db="EMBL/GenBank/DDBJ databases">
        <authorList>
            <person name="de Groot N.N."/>
        </authorList>
    </citation>
    <scope>NUCLEOTIDE SEQUENCE [LARGE SCALE GENOMIC DNA]</scope>
    <source>
        <strain evidence="2 3">Vu-144</strain>
    </source>
</reference>
<dbReference type="GO" id="GO:0016787">
    <property type="term" value="F:hydrolase activity"/>
    <property type="evidence" value="ECO:0007669"/>
    <property type="project" value="InterPro"/>
</dbReference>
<dbReference type="OrthoDB" id="356681at2"/>
<name>A0A1H3VIA3_9BACT</name>
<dbReference type="AlphaFoldDB" id="A0A1H3VIA3"/>
<evidence type="ECO:0000313" key="2">
    <source>
        <dbReference type="EMBL" id="SDZ74500.1"/>
    </source>
</evidence>
<dbReference type="Proteomes" id="UP000199041">
    <property type="component" value="Unassembled WGS sequence"/>
</dbReference>
<dbReference type="STRING" id="551991.SAMN05192529_101161"/>
<keyword evidence="3" id="KW-1185">Reference proteome</keyword>
<gene>
    <name evidence="2" type="ORF">SAMN05192529_101161</name>
</gene>
<dbReference type="SUPFAM" id="SSF56300">
    <property type="entry name" value="Metallo-dependent phosphatases"/>
    <property type="match status" value="1"/>
</dbReference>
<evidence type="ECO:0000313" key="3">
    <source>
        <dbReference type="Proteomes" id="UP000199041"/>
    </source>
</evidence>
<feature type="domain" description="Calcineurin-like phosphoesterase" evidence="1">
    <location>
        <begin position="4"/>
        <end position="221"/>
    </location>
</feature>
<dbReference type="InterPro" id="IPR029052">
    <property type="entry name" value="Metallo-depent_PP-like"/>
</dbReference>
<dbReference type="InterPro" id="IPR004843">
    <property type="entry name" value="Calcineurin-like_PHP"/>
</dbReference>
<proteinExistence type="predicted"/>
<dbReference type="EMBL" id="FNQY01000001">
    <property type="protein sequence ID" value="SDZ74500.1"/>
    <property type="molecule type" value="Genomic_DNA"/>
</dbReference>
<accession>A0A1H3VIA3</accession>
<protein>
    <submittedName>
        <fullName evidence="2">Calcineurin-like phosphoesterase</fullName>
    </submittedName>
</protein>
<dbReference type="Gene3D" id="3.60.21.10">
    <property type="match status" value="1"/>
</dbReference>
<organism evidence="2 3">
    <name type="scientific">Arachidicoccus rhizosphaerae</name>
    <dbReference type="NCBI Taxonomy" id="551991"/>
    <lineage>
        <taxon>Bacteria</taxon>
        <taxon>Pseudomonadati</taxon>
        <taxon>Bacteroidota</taxon>
        <taxon>Chitinophagia</taxon>
        <taxon>Chitinophagales</taxon>
        <taxon>Chitinophagaceae</taxon>
        <taxon>Arachidicoccus</taxon>
    </lineage>
</organism>
<dbReference type="Pfam" id="PF00149">
    <property type="entry name" value="Metallophos"/>
    <property type="match status" value="1"/>
</dbReference>
<sequence>MKMMKIQIASDLHLEFKDNYDFIKKNPLVPTGEILILAGDIIPICLRERPEMKAFFTYCSDHFKWTYWLGGNHEFYNAELKGYTGHFVEDILPNVQFVNNHIVSYPSIDIILSTLWTKISERRSAQIKWQMNDYHKIALNGKDLWPEDSNDLFEQNLQFIQKALSAPKHNKRLIVTHHVPTLRNYPAAYIDSPLNEAFAVDLDDLILNSAIDFWVYGHHHSNTPPFTIGNTKMITNQLGYTWLKENKGFKSDLIILG</sequence>
<evidence type="ECO:0000259" key="1">
    <source>
        <dbReference type="Pfam" id="PF00149"/>
    </source>
</evidence>
<dbReference type="PANTHER" id="PTHR37844">
    <property type="entry name" value="SER/THR PROTEIN PHOSPHATASE SUPERFAMILY (AFU_ORTHOLOGUE AFUA_1G14840)"/>
    <property type="match status" value="1"/>
</dbReference>
<dbReference type="PANTHER" id="PTHR37844:SF1">
    <property type="entry name" value="CALCINEURIN-LIKE PHOSPHOESTERASE DOMAIN-CONTAINING PROTEIN"/>
    <property type="match status" value="1"/>
</dbReference>